<comment type="caution">
    <text evidence="4">The sequence shown here is derived from an EMBL/GenBank/DDBJ whole genome shotgun (WGS) entry which is preliminary data.</text>
</comment>
<dbReference type="PANTHER" id="PTHR34002">
    <property type="entry name" value="BLR1656 PROTEIN"/>
    <property type="match status" value="1"/>
</dbReference>
<dbReference type="PANTHER" id="PTHR34002:SF9">
    <property type="entry name" value="XYLOGLUCAN-SPECIFIC ENDO-BETA-1,4-GLUCANASE A"/>
    <property type="match status" value="1"/>
</dbReference>
<dbReference type="InterPro" id="IPR013319">
    <property type="entry name" value="GH11/12"/>
</dbReference>
<organism evidence="4 5">
    <name type="scientific">Meristemomyces frigidus</name>
    <dbReference type="NCBI Taxonomy" id="1508187"/>
    <lineage>
        <taxon>Eukaryota</taxon>
        <taxon>Fungi</taxon>
        <taxon>Dikarya</taxon>
        <taxon>Ascomycota</taxon>
        <taxon>Pezizomycotina</taxon>
        <taxon>Dothideomycetes</taxon>
        <taxon>Dothideomycetidae</taxon>
        <taxon>Mycosphaerellales</taxon>
        <taxon>Teratosphaeriaceae</taxon>
        <taxon>Meristemomyces</taxon>
    </lineage>
</organism>
<keyword evidence="2" id="KW-0326">Glycosidase</keyword>
<feature type="chain" id="PRO_5042831467" evidence="3">
    <location>
        <begin position="18"/>
        <end position="252"/>
    </location>
</feature>
<proteinExistence type="inferred from homology"/>
<dbReference type="Gene3D" id="2.60.120.180">
    <property type="match status" value="1"/>
</dbReference>
<keyword evidence="2" id="KW-0378">Hydrolase</keyword>
<evidence type="ECO:0000256" key="1">
    <source>
        <dbReference type="ARBA" id="ARBA00005519"/>
    </source>
</evidence>
<evidence type="ECO:0000256" key="3">
    <source>
        <dbReference type="SAM" id="SignalP"/>
    </source>
</evidence>
<sequence>MLSQTILAACIAGVVLAVPTTTIAKRADKCGQYDSIQTGAYTIYNDLWGESGATSGQGCFGVDSLSGSTIKWHSTWTWVGGNGVKSYPNVVVKEPTVKQLSAIKTMPSTWTWSYTGSNLVADVAYDMFTSSTATGANQYEIMVWLAAIGGAGPISSSYGSNGKPVAIATATIGGHSFNLYKGPNGSTTVYSFLPASGQIANFSGDVKLFLAYLVQHEGLPNSQYLTSVGAGTEPTTGRGAKFTVEAYSVVIN</sequence>
<dbReference type="GO" id="GO:0008810">
    <property type="term" value="F:cellulase activity"/>
    <property type="evidence" value="ECO:0007669"/>
    <property type="project" value="InterPro"/>
</dbReference>
<evidence type="ECO:0000313" key="4">
    <source>
        <dbReference type="EMBL" id="KAK5116408.1"/>
    </source>
</evidence>
<keyword evidence="3" id="KW-0732">Signal</keyword>
<dbReference type="AlphaFoldDB" id="A0AAN7YIZ4"/>
<dbReference type="Proteomes" id="UP001310890">
    <property type="component" value="Unassembled WGS sequence"/>
</dbReference>
<evidence type="ECO:0000256" key="2">
    <source>
        <dbReference type="RuleBase" id="RU361163"/>
    </source>
</evidence>
<reference evidence="4" key="1">
    <citation type="submission" date="2023-08" db="EMBL/GenBank/DDBJ databases">
        <title>Black Yeasts Isolated from many extreme environments.</title>
        <authorList>
            <person name="Coleine C."/>
            <person name="Stajich J.E."/>
            <person name="Selbmann L."/>
        </authorList>
    </citation>
    <scope>NUCLEOTIDE SEQUENCE</scope>
    <source>
        <strain evidence="4">CCFEE 5401</strain>
    </source>
</reference>
<dbReference type="Pfam" id="PF01670">
    <property type="entry name" value="Glyco_hydro_12"/>
    <property type="match status" value="1"/>
</dbReference>
<name>A0AAN7YIZ4_9PEZI</name>
<dbReference type="EMBL" id="JAVRRL010000008">
    <property type="protein sequence ID" value="KAK5116408.1"/>
    <property type="molecule type" value="Genomic_DNA"/>
</dbReference>
<protein>
    <submittedName>
        <fullName evidence="4">Uncharacterized protein</fullName>
    </submittedName>
</protein>
<dbReference type="InterPro" id="IPR013320">
    <property type="entry name" value="ConA-like_dom_sf"/>
</dbReference>
<comment type="similarity">
    <text evidence="1 2">Belongs to the glycosyl hydrolase 12 (cellulase H) family.</text>
</comment>
<dbReference type="SUPFAM" id="SSF49899">
    <property type="entry name" value="Concanavalin A-like lectins/glucanases"/>
    <property type="match status" value="1"/>
</dbReference>
<keyword evidence="2" id="KW-0624">Polysaccharide degradation</keyword>
<gene>
    <name evidence="4" type="ORF">LTR62_007955</name>
</gene>
<dbReference type="InterPro" id="IPR002594">
    <property type="entry name" value="GH12"/>
</dbReference>
<evidence type="ECO:0000313" key="5">
    <source>
        <dbReference type="Proteomes" id="UP001310890"/>
    </source>
</evidence>
<feature type="signal peptide" evidence="3">
    <location>
        <begin position="1"/>
        <end position="17"/>
    </location>
</feature>
<dbReference type="GO" id="GO:0000272">
    <property type="term" value="P:polysaccharide catabolic process"/>
    <property type="evidence" value="ECO:0007669"/>
    <property type="project" value="UniProtKB-KW"/>
</dbReference>
<keyword evidence="2" id="KW-0119">Carbohydrate metabolism</keyword>
<accession>A0AAN7YIZ4</accession>